<comment type="caution">
    <text evidence="1">The sequence shown here is derived from an EMBL/GenBank/DDBJ whole genome shotgun (WGS) entry which is preliminary data.</text>
</comment>
<reference evidence="1 2" key="1">
    <citation type="submission" date="2017-06" db="EMBL/GenBank/DDBJ databases">
        <title>Description of Rhodopirellula bahusiensis sp. nov.</title>
        <authorList>
            <person name="Kizina J."/>
            <person name="Harder J."/>
        </authorList>
    </citation>
    <scope>NUCLEOTIDE SEQUENCE [LARGE SCALE GENOMIC DNA]</scope>
    <source>
        <strain evidence="1 2">SWK21</strain>
    </source>
</reference>
<keyword evidence="2" id="KW-1185">Reference proteome</keyword>
<dbReference type="Proteomes" id="UP000225740">
    <property type="component" value="Unassembled WGS sequence"/>
</dbReference>
<dbReference type="GeneID" id="90609462"/>
<evidence type="ECO:0000313" key="2">
    <source>
        <dbReference type="Proteomes" id="UP000225740"/>
    </source>
</evidence>
<accession>A0A2G1W5U1</accession>
<dbReference type="AlphaFoldDB" id="A0A2G1W5U1"/>
<dbReference type="OrthoDB" id="258843at2"/>
<dbReference type="RefSeq" id="WP_099261544.1">
    <property type="nucleotide sequence ID" value="NZ_NIZW01000011.1"/>
</dbReference>
<proteinExistence type="predicted"/>
<protein>
    <submittedName>
        <fullName evidence="1">Uncharacterized protein</fullName>
    </submittedName>
</protein>
<gene>
    <name evidence="1" type="ORF">CEE69_15405</name>
</gene>
<organism evidence="1 2">
    <name type="scientific">Rhodopirellula bahusiensis</name>
    <dbReference type="NCBI Taxonomy" id="2014065"/>
    <lineage>
        <taxon>Bacteria</taxon>
        <taxon>Pseudomonadati</taxon>
        <taxon>Planctomycetota</taxon>
        <taxon>Planctomycetia</taxon>
        <taxon>Pirellulales</taxon>
        <taxon>Pirellulaceae</taxon>
        <taxon>Rhodopirellula</taxon>
    </lineage>
</organism>
<sequence length="374" mass="42071">MTFSSTFATSFAEQPADFSTAVQSEFVDSNQTVHRLSEARIASIVRCVDSLESDSPVVRRLAADRLYSQASNGNTQTCDAILSRLRGLRVSFSLDVRQLADQLIERIRLTRHQRAVAELTPSPWGDSPSNLDRELDQWWQQFSRRAGADRDSIREFQYVALTAGPDWRWVASVNDQPTNQSASDEWACLLGIRVPECGTRYVPEAKKLQSRLLAKCTRSSAGSTSADRVVGRLIDSTVRRNPYGWSLESRLEIALTHQRPELVGELCELTWNTPNVHVRDLALSLLAADRVNHASLTEQLNERVNDRRVITVLPGQAHFGVGEADWPRSIVVPRINDVVQYLFWKHQGMDARQHGMTAIQADPVWGVRLESIGR</sequence>
<name>A0A2G1W5U1_9BACT</name>
<dbReference type="EMBL" id="NIZW01000011">
    <property type="protein sequence ID" value="PHQ34398.1"/>
    <property type="molecule type" value="Genomic_DNA"/>
</dbReference>
<evidence type="ECO:0000313" key="1">
    <source>
        <dbReference type="EMBL" id="PHQ34398.1"/>
    </source>
</evidence>